<feature type="chain" id="PRO_5011995555" evidence="1">
    <location>
        <begin position="26"/>
        <end position="120"/>
    </location>
</feature>
<proteinExistence type="predicted"/>
<evidence type="ECO:0000313" key="2">
    <source>
        <dbReference type="EMBL" id="SJL17081.1"/>
    </source>
</evidence>
<evidence type="ECO:0000256" key="1">
    <source>
        <dbReference type="SAM" id="SignalP"/>
    </source>
</evidence>
<organism evidence="2 3">
    <name type="scientific">Armillaria ostoyae</name>
    <name type="common">Armillaria root rot fungus</name>
    <dbReference type="NCBI Taxonomy" id="47428"/>
    <lineage>
        <taxon>Eukaryota</taxon>
        <taxon>Fungi</taxon>
        <taxon>Dikarya</taxon>
        <taxon>Basidiomycota</taxon>
        <taxon>Agaricomycotina</taxon>
        <taxon>Agaricomycetes</taxon>
        <taxon>Agaricomycetidae</taxon>
        <taxon>Agaricales</taxon>
        <taxon>Marasmiineae</taxon>
        <taxon>Physalacriaceae</taxon>
        <taxon>Armillaria</taxon>
    </lineage>
</organism>
<reference evidence="3" key="1">
    <citation type="journal article" date="2017" name="Nat. Ecol. Evol.">
        <title>Genome expansion and lineage-specific genetic innovations in the forest pathogenic fungi Armillaria.</title>
        <authorList>
            <person name="Sipos G."/>
            <person name="Prasanna A.N."/>
            <person name="Walter M.C."/>
            <person name="O'Connor E."/>
            <person name="Balint B."/>
            <person name="Krizsan K."/>
            <person name="Kiss B."/>
            <person name="Hess J."/>
            <person name="Varga T."/>
            <person name="Slot J."/>
            <person name="Riley R."/>
            <person name="Boka B."/>
            <person name="Rigling D."/>
            <person name="Barry K."/>
            <person name="Lee J."/>
            <person name="Mihaltcheva S."/>
            <person name="LaButti K."/>
            <person name="Lipzen A."/>
            <person name="Waldron R."/>
            <person name="Moloney N.M."/>
            <person name="Sperisen C."/>
            <person name="Kredics L."/>
            <person name="Vagvoelgyi C."/>
            <person name="Patrignani A."/>
            <person name="Fitzpatrick D."/>
            <person name="Nagy I."/>
            <person name="Doyle S."/>
            <person name="Anderson J.B."/>
            <person name="Grigoriev I.V."/>
            <person name="Gueldener U."/>
            <person name="Muensterkoetter M."/>
            <person name="Nagy L.G."/>
        </authorList>
    </citation>
    <scope>NUCLEOTIDE SEQUENCE [LARGE SCALE GENOMIC DNA]</scope>
    <source>
        <strain evidence="3">C18/9</strain>
    </source>
</reference>
<dbReference type="EMBL" id="FUEG01000040">
    <property type="protein sequence ID" value="SJL17081.1"/>
    <property type="molecule type" value="Genomic_DNA"/>
</dbReference>
<gene>
    <name evidence="2" type="ORF">ARMOST_20623</name>
</gene>
<accession>A0A284S7U5</accession>
<protein>
    <submittedName>
        <fullName evidence="2">Uncharacterized protein</fullName>
    </submittedName>
</protein>
<name>A0A284S7U5_ARMOS</name>
<keyword evidence="3" id="KW-1185">Reference proteome</keyword>
<feature type="signal peptide" evidence="1">
    <location>
        <begin position="1"/>
        <end position="25"/>
    </location>
</feature>
<dbReference type="AlphaFoldDB" id="A0A284S7U5"/>
<evidence type="ECO:0000313" key="3">
    <source>
        <dbReference type="Proteomes" id="UP000219338"/>
    </source>
</evidence>
<dbReference type="Proteomes" id="UP000219338">
    <property type="component" value="Unassembled WGS sequence"/>
</dbReference>
<keyword evidence="1" id="KW-0732">Signal</keyword>
<sequence length="120" mass="13712">MVSRYQRMILLTLSLPSLMEISTTAKDLDDGYEGLSNFNDLVEHVMVDLGCKLGGLGHSVEICSGASCLSTCKTFDRWEGYRQGDLEEYCMSDQAVIYTPDWIYIHAFDHSRMSRDTLRW</sequence>